<reference evidence="5 6" key="1">
    <citation type="journal article" date="2010" name="J. Bacteriol.">
        <title>Genome sequence of Lentisphaera araneosa HTCC2155T, the type species of the order Lentisphaerales in the phylum Lentisphaerae.</title>
        <authorList>
            <person name="Thrash J.C."/>
            <person name="Cho J.C."/>
            <person name="Vergin K.L."/>
            <person name="Morris R.M."/>
            <person name="Giovannoni S.J."/>
        </authorList>
    </citation>
    <scope>NUCLEOTIDE SEQUENCE [LARGE SCALE GENOMIC DNA]</scope>
    <source>
        <strain evidence="5 6">HTCC2155</strain>
    </source>
</reference>
<dbReference type="InterPro" id="IPR037257">
    <property type="entry name" value="T2SS_E_N_sf"/>
</dbReference>
<dbReference type="STRING" id="313628.LNTAR_04721"/>
<dbReference type="SUPFAM" id="SSF52540">
    <property type="entry name" value="P-loop containing nucleoside triphosphate hydrolases"/>
    <property type="match status" value="1"/>
</dbReference>
<feature type="non-terminal residue" evidence="5">
    <location>
        <position position="522"/>
    </location>
</feature>
<dbReference type="Gene3D" id="3.30.450.40">
    <property type="match status" value="1"/>
</dbReference>
<dbReference type="PANTHER" id="PTHR30258:SF2">
    <property type="entry name" value="COMG OPERON PROTEIN 1"/>
    <property type="match status" value="1"/>
</dbReference>
<protein>
    <submittedName>
        <fullName evidence="5">Putative GAF sensor protein</fullName>
    </submittedName>
</protein>
<dbReference type="GO" id="GO:0005886">
    <property type="term" value="C:plasma membrane"/>
    <property type="evidence" value="ECO:0007669"/>
    <property type="project" value="TreeGrafter"/>
</dbReference>
<dbReference type="GO" id="GO:0016887">
    <property type="term" value="F:ATP hydrolysis activity"/>
    <property type="evidence" value="ECO:0007669"/>
    <property type="project" value="TreeGrafter"/>
</dbReference>
<dbReference type="AlphaFoldDB" id="A6DQP3"/>
<evidence type="ECO:0000259" key="4">
    <source>
        <dbReference type="SMART" id="SM00065"/>
    </source>
</evidence>
<feature type="domain" description="GAF" evidence="4">
    <location>
        <begin position="6"/>
        <end position="177"/>
    </location>
</feature>
<dbReference type="Pfam" id="PF05157">
    <property type="entry name" value="MshEN"/>
    <property type="match status" value="1"/>
</dbReference>
<dbReference type="InterPro" id="IPR027417">
    <property type="entry name" value="P-loop_NTPase"/>
</dbReference>
<dbReference type="SMART" id="SM00065">
    <property type="entry name" value="GAF"/>
    <property type="match status" value="1"/>
</dbReference>
<dbReference type="Pfam" id="PF00437">
    <property type="entry name" value="T2SSE"/>
    <property type="match status" value="1"/>
</dbReference>
<evidence type="ECO:0000256" key="1">
    <source>
        <dbReference type="ARBA" id="ARBA00006611"/>
    </source>
</evidence>
<dbReference type="InterPro" id="IPR007831">
    <property type="entry name" value="T2SS_GspE_N"/>
</dbReference>
<dbReference type="Pfam" id="PF13185">
    <property type="entry name" value="GAF_2"/>
    <property type="match status" value="1"/>
</dbReference>
<evidence type="ECO:0000256" key="2">
    <source>
        <dbReference type="ARBA" id="ARBA00022741"/>
    </source>
</evidence>
<proteinExistence type="inferred from homology"/>
<dbReference type="InterPro" id="IPR029016">
    <property type="entry name" value="GAF-like_dom_sf"/>
</dbReference>
<dbReference type="Gene3D" id="3.30.450.90">
    <property type="match status" value="1"/>
</dbReference>
<accession>A6DQP3</accession>
<sequence length="522" mass="58324">MDTNEELELRFKEVVERLQEADKLEDTLWEIEADLLDIFGAERFTIFQKDENDKEIVSWYRTSSDSVDEIRLYMSPSSLSGYVAMTRQALMVDDAYDSEYLESVHPDLRFDDAYDRSSGYMSEAMIMVPIIHKDKLYGVFQVINNIDGGAFPDETYFRTVEFAKVVSENFRYELKSSRGAFDQLVEAGVISVETFEAAEEISNDEGVPLASVLKNKFSVNAADLGNALSDFYQVPYHPFDPSFELDPSLIENLNVGFLASNSWVPVMNDGEHAVVLMADPANEELIMEIQNIVKAVYYDFHVAFREDIDQYLGLSSKEEERLKAFGQLDDIMDGESASVSADEAGPDDEDGDILDSKEESKIIQLVNKIIVRATMDGCSDIHIEPHKGKRPGEVRFRIDGVCRKVFDIPAQLMGAVLSRIKILSNLDIAEKRKPQDGKMGLRFQGSTLELRVATLPVVNGESAVLRILAQGEPLPFDKLMLSPSNESKLIDLLKNPHGIMLVVGPTGSGKTTTLHAVLGTLN</sequence>
<dbReference type="SUPFAM" id="SSF55781">
    <property type="entry name" value="GAF domain-like"/>
    <property type="match status" value="1"/>
</dbReference>
<dbReference type="RefSeq" id="WP_007280170.1">
    <property type="nucleotide sequence ID" value="NZ_ABCK01000020.1"/>
</dbReference>
<dbReference type="InterPro" id="IPR001482">
    <property type="entry name" value="T2SS/T4SS_dom"/>
</dbReference>
<evidence type="ECO:0000313" key="6">
    <source>
        <dbReference type="Proteomes" id="UP000004947"/>
    </source>
</evidence>
<dbReference type="OrthoDB" id="9805147at2"/>
<dbReference type="Gene3D" id="3.40.50.300">
    <property type="entry name" value="P-loop containing nucleotide triphosphate hydrolases"/>
    <property type="match status" value="1"/>
</dbReference>
<name>A6DQP3_9BACT</name>
<evidence type="ECO:0000256" key="3">
    <source>
        <dbReference type="ARBA" id="ARBA00022840"/>
    </source>
</evidence>
<evidence type="ECO:0000313" key="5">
    <source>
        <dbReference type="EMBL" id="EDM26124.1"/>
    </source>
</evidence>
<keyword evidence="6" id="KW-1185">Reference proteome</keyword>
<keyword evidence="3" id="KW-0067">ATP-binding</keyword>
<comment type="caution">
    <text evidence="5">The sequence shown here is derived from an EMBL/GenBank/DDBJ whole genome shotgun (WGS) entry which is preliminary data.</text>
</comment>
<dbReference type="SUPFAM" id="SSF160246">
    <property type="entry name" value="EspE N-terminal domain-like"/>
    <property type="match status" value="1"/>
</dbReference>
<gene>
    <name evidence="5" type="ORF">LNTAR_04721</name>
</gene>
<dbReference type="GO" id="GO:0005524">
    <property type="term" value="F:ATP binding"/>
    <property type="evidence" value="ECO:0007669"/>
    <property type="project" value="UniProtKB-KW"/>
</dbReference>
<dbReference type="Gene3D" id="3.30.300.160">
    <property type="entry name" value="Type II secretion system, protein E, N-terminal domain"/>
    <property type="match status" value="1"/>
</dbReference>
<comment type="similarity">
    <text evidence="1">Belongs to the GSP E family.</text>
</comment>
<keyword evidence="2" id="KW-0547">Nucleotide-binding</keyword>
<dbReference type="Proteomes" id="UP000004947">
    <property type="component" value="Unassembled WGS sequence"/>
</dbReference>
<dbReference type="PANTHER" id="PTHR30258">
    <property type="entry name" value="TYPE II SECRETION SYSTEM PROTEIN GSPE-RELATED"/>
    <property type="match status" value="1"/>
</dbReference>
<dbReference type="InterPro" id="IPR003018">
    <property type="entry name" value="GAF"/>
</dbReference>
<organism evidence="5 6">
    <name type="scientific">Lentisphaera araneosa HTCC2155</name>
    <dbReference type="NCBI Taxonomy" id="313628"/>
    <lineage>
        <taxon>Bacteria</taxon>
        <taxon>Pseudomonadati</taxon>
        <taxon>Lentisphaerota</taxon>
        <taxon>Lentisphaeria</taxon>
        <taxon>Lentisphaerales</taxon>
        <taxon>Lentisphaeraceae</taxon>
        <taxon>Lentisphaera</taxon>
    </lineage>
</organism>
<dbReference type="eggNOG" id="COG2804">
    <property type="taxonomic scope" value="Bacteria"/>
</dbReference>
<dbReference type="EMBL" id="ABCK01000020">
    <property type="protein sequence ID" value="EDM26124.1"/>
    <property type="molecule type" value="Genomic_DNA"/>
</dbReference>